<feature type="compositionally biased region" description="Basic and acidic residues" evidence="1">
    <location>
        <begin position="250"/>
        <end position="264"/>
    </location>
</feature>
<organism evidence="2 3">
    <name type="scientific">Trichoderma longibrachiatum ATCC 18648</name>
    <dbReference type="NCBI Taxonomy" id="983965"/>
    <lineage>
        <taxon>Eukaryota</taxon>
        <taxon>Fungi</taxon>
        <taxon>Dikarya</taxon>
        <taxon>Ascomycota</taxon>
        <taxon>Pezizomycotina</taxon>
        <taxon>Sordariomycetes</taxon>
        <taxon>Hypocreomycetidae</taxon>
        <taxon>Hypocreales</taxon>
        <taxon>Hypocreaceae</taxon>
        <taxon>Trichoderma</taxon>
    </lineage>
</organism>
<protein>
    <submittedName>
        <fullName evidence="2">Uncharacterized protein</fullName>
    </submittedName>
</protein>
<gene>
    <name evidence="2" type="ORF">M440DRAFT_1334877</name>
</gene>
<dbReference type="AlphaFoldDB" id="A0A2T4C2C4"/>
<dbReference type="OrthoDB" id="47007at2759"/>
<proteinExistence type="predicted"/>
<evidence type="ECO:0000313" key="3">
    <source>
        <dbReference type="Proteomes" id="UP000240760"/>
    </source>
</evidence>
<feature type="region of interest" description="Disordered" evidence="1">
    <location>
        <begin position="250"/>
        <end position="288"/>
    </location>
</feature>
<keyword evidence="3" id="KW-1185">Reference proteome</keyword>
<accession>A0A2T4C2C4</accession>
<evidence type="ECO:0000313" key="2">
    <source>
        <dbReference type="EMBL" id="PTB75648.1"/>
    </source>
</evidence>
<dbReference type="Proteomes" id="UP000240760">
    <property type="component" value="Unassembled WGS sequence"/>
</dbReference>
<evidence type="ECO:0000256" key="1">
    <source>
        <dbReference type="SAM" id="MobiDB-lite"/>
    </source>
</evidence>
<sequence>MDTFGVLNELTCFRPSRQSQHCVGDDEHDGTTDLDKKIDDVEDTTGHNPLQPATRLDIIQIHCSNNRVSWGDKDGDLQCTDPLDLEIVIDTSANTALLRLCGEVYINCRNPFNRRAIYLYIRPENIVSITYRNDNNTRSLSFSLQRKPDLITPKEPINARPRSQALLDAIMAISTVTDFTVRLDSSSTAPAHLLKKVASIFSPRPTWNDELGNLSRLYEGEGGLVANANMATSPVASTDLEDDARTDLEDGAHTESEAHPDRPPQKRKRDSPDIESDSSSTKSDMPSINVMLRKMEQRIMNSIQQLGQKLDDVDPCRYGTEEREDVMAEVTQRCDDEFIDLKVESADVFEEVKGDVERVLNQVDDDVKERIDVLEDELDERLRSYAKEAAEAAAEKYVKETLLNASWRMDGTMSIQRQP</sequence>
<name>A0A2T4C2C4_TRILO</name>
<dbReference type="EMBL" id="KZ679133">
    <property type="protein sequence ID" value="PTB75648.1"/>
    <property type="molecule type" value="Genomic_DNA"/>
</dbReference>
<feature type="compositionally biased region" description="Low complexity" evidence="1">
    <location>
        <begin position="277"/>
        <end position="287"/>
    </location>
</feature>
<reference evidence="2 3" key="1">
    <citation type="submission" date="2016-07" db="EMBL/GenBank/DDBJ databases">
        <title>Multiple horizontal gene transfer events from other fungi enriched the ability of initially mycotrophic Trichoderma (Ascomycota) to feed on dead plant biomass.</title>
        <authorList>
            <consortium name="DOE Joint Genome Institute"/>
            <person name="Aerts A."/>
            <person name="Atanasova L."/>
            <person name="Chenthamara K."/>
            <person name="Zhang J."/>
            <person name="Grujic M."/>
            <person name="Henrissat B."/>
            <person name="Kuo A."/>
            <person name="Salamov A."/>
            <person name="Lipzen A."/>
            <person name="Labutti K."/>
            <person name="Barry K."/>
            <person name="Miao Y."/>
            <person name="Rahimi M.J."/>
            <person name="Shen Q."/>
            <person name="Grigoriev I.V."/>
            <person name="Kubicek C.P."/>
            <person name="Druzhinina I.S."/>
        </authorList>
    </citation>
    <scope>NUCLEOTIDE SEQUENCE [LARGE SCALE GENOMIC DNA]</scope>
    <source>
        <strain evidence="2 3">ATCC 18648</strain>
    </source>
</reference>